<sequence length="277" mass="31542">METTSGHNKLKEESTNEVIIKTEGKGILPAASSCDINVGVNETKRSHQMKDFFKDAILREDVPIELAPNNYQQQEGLLGKGKGKDVVELPVKKEDSDSKDEVFYIEINDSSDSDDNMHYSSSSSDEEDFYYFERKTMMETKGILPASDDVVNETKRSHQGNDFFKDAILKDVPVELAPNNYQQEAGKPMSSTKPYLPLKFRFEDEEESKAVPEKKSANENMVAGLFSELERHWTHDHSVDTTFDLMKVVRNEEIGDICRICDNIVNEIRDILPDAYR</sequence>
<dbReference type="Proteomes" id="UP001060085">
    <property type="component" value="Linkage Group LG03"/>
</dbReference>
<keyword evidence="2" id="KW-1185">Reference proteome</keyword>
<gene>
    <name evidence="1" type="ORF">M9H77_13985</name>
</gene>
<reference evidence="2" key="1">
    <citation type="journal article" date="2023" name="Nat. Plants">
        <title>Single-cell RNA sequencing provides a high-resolution roadmap for understanding the multicellular compartmentation of specialized metabolism.</title>
        <authorList>
            <person name="Sun S."/>
            <person name="Shen X."/>
            <person name="Li Y."/>
            <person name="Li Y."/>
            <person name="Wang S."/>
            <person name="Li R."/>
            <person name="Zhang H."/>
            <person name="Shen G."/>
            <person name="Guo B."/>
            <person name="Wei J."/>
            <person name="Xu J."/>
            <person name="St-Pierre B."/>
            <person name="Chen S."/>
            <person name="Sun C."/>
        </authorList>
    </citation>
    <scope>NUCLEOTIDE SEQUENCE [LARGE SCALE GENOMIC DNA]</scope>
</reference>
<dbReference type="EMBL" id="CM044703">
    <property type="protein sequence ID" value="KAI5673621.1"/>
    <property type="molecule type" value="Genomic_DNA"/>
</dbReference>
<name>A0ACC0BLR7_CATRO</name>
<evidence type="ECO:0000313" key="2">
    <source>
        <dbReference type="Proteomes" id="UP001060085"/>
    </source>
</evidence>
<protein>
    <submittedName>
        <fullName evidence="1">Uncharacterized protein</fullName>
    </submittedName>
</protein>
<proteinExistence type="predicted"/>
<comment type="caution">
    <text evidence="1">The sequence shown here is derived from an EMBL/GenBank/DDBJ whole genome shotgun (WGS) entry which is preliminary data.</text>
</comment>
<accession>A0ACC0BLR7</accession>
<evidence type="ECO:0000313" key="1">
    <source>
        <dbReference type="EMBL" id="KAI5673621.1"/>
    </source>
</evidence>
<organism evidence="1 2">
    <name type="scientific">Catharanthus roseus</name>
    <name type="common">Madagascar periwinkle</name>
    <name type="synonym">Vinca rosea</name>
    <dbReference type="NCBI Taxonomy" id="4058"/>
    <lineage>
        <taxon>Eukaryota</taxon>
        <taxon>Viridiplantae</taxon>
        <taxon>Streptophyta</taxon>
        <taxon>Embryophyta</taxon>
        <taxon>Tracheophyta</taxon>
        <taxon>Spermatophyta</taxon>
        <taxon>Magnoliopsida</taxon>
        <taxon>eudicotyledons</taxon>
        <taxon>Gunneridae</taxon>
        <taxon>Pentapetalae</taxon>
        <taxon>asterids</taxon>
        <taxon>lamiids</taxon>
        <taxon>Gentianales</taxon>
        <taxon>Apocynaceae</taxon>
        <taxon>Rauvolfioideae</taxon>
        <taxon>Vinceae</taxon>
        <taxon>Catharanthinae</taxon>
        <taxon>Catharanthus</taxon>
    </lineage>
</organism>